<dbReference type="SMART" id="SM00229">
    <property type="entry name" value="RasGEFN"/>
    <property type="match status" value="1"/>
</dbReference>
<evidence type="ECO:0000313" key="11">
    <source>
        <dbReference type="Proteomes" id="UP001159427"/>
    </source>
</evidence>
<dbReference type="InterPro" id="IPR001478">
    <property type="entry name" value="PDZ"/>
</dbReference>
<dbReference type="InterPro" id="IPR036034">
    <property type="entry name" value="PDZ_sf"/>
</dbReference>
<dbReference type="CDD" id="cd00155">
    <property type="entry name" value="RasGEF"/>
    <property type="match status" value="1"/>
</dbReference>
<dbReference type="Gene3D" id="2.30.42.10">
    <property type="match status" value="1"/>
</dbReference>
<feature type="domain" description="Cyclic nucleotide-binding" evidence="6">
    <location>
        <begin position="268"/>
        <end position="368"/>
    </location>
</feature>
<feature type="compositionally biased region" description="Basic and acidic residues" evidence="4">
    <location>
        <begin position="1081"/>
        <end position="1093"/>
    </location>
</feature>
<dbReference type="Proteomes" id="UP001159427">
    <property type="component" value="Unassembled WGS sequence"/>
</dbReference>
<dbReference type="SMART" id="SM00314">
    <property type="entry name" value="RA"/>
    <property type="match status" value="1"/>
</dbReference>
<feature type="domain" description="N-terminal Ras-GEF" evidence="9">
    <location>
        <begin position="399"/>
        <end position="513"/>
    </location>
</feature>
<feature type="domain" description="Ras-GEF" evidence="5">
    <location>
        <begin position="852"/>
        <end position="1087"/>
    </location>
</feature>
<dbReference type="CDD" id="cd06224">
    <property type="entry name" value="REM"/>
    <property type="match status" value="1"/>
</dbReference>
<evidence type="ECO:0000256" key="4">
    <source>
        <dbReference type="SAM" id="MobiDB-lite"/>
    </source>
</evidence>
<dbReference type="InterPro" id="IPR014710">
    <property type="entry name" value="RmlC-like_jellyroll"/>
</dbReference>
<dbReference type="InterPro" id="IPR036964">
    <property type="entry name" value="RASGEF_cat_dom_sf"/>
</dbReference>
<dbReference type="InterPro" id="IPR000651">
    <property type="entry name" value="Ras-like_Gua-exchang_fac_N"/>
</dbReference>
<evidence type="ECO:0000259" key="5">
    <source>
        <dbReference type="PROSITE" id="PS50009"/>
    </source>
</evidence>
<feature type="region of interest" description="Disordered" evidence="4">
    <location>
        <begin position="622"/>
        <end position="667"/>
    </location>
</feature>
<dbReference type="SUPFAM" id="SSF54236">
    <property type="entry name" value="Ubiquitin-like"/>
    <property type="match status" value="1"/>
</dbReference>
<dbReference type="EMBL" id="CALNXI010000921">
    <property type="protein sequence ID" value="CAH3146969.1"/>
    <property type="molecule type" value="Genomic_DNA"/>
</dbReference>
<dbReference type="Gene3D" id="3.10.20.90">
    <property type="entry name" value="Phosphatidylinositol 3-kinase Catalytic Subunit, Chain A, domain 1"/>
    <property type="match status" value="1"/>
</dbReference>
<dbReference type="InterPro" id="IPR001895">
    <property type="entry name" value="RASGEF_cat_dom"/>
</dbReference>
<dbReference type="SUPFAM" id="SSF51206">
    <property type="entry name" value="cAMP-binding domain-like"/>
    <property type="match status" value="2"/>
</dbReference>
<accession>A0ABN8PR41</accession>
<dbReference type="InterPro" id="IPR023578">
    <property type="entry name" value="Ras_GEF_dom_sf"/>
</dbReference>
<dbReference type="SMART" id="SM00228">
    <property type="entry name" value="PDZ"/>
    <property type="match status" value="1"/>
</dbReference>
<dbReference type="Pfam" id="PF00788">
    <property type="entry name" value="RA"/>
    <property type="match status" value="1"/>
</dbReference>
<dbReference type="CDD" id="cd06755">
    <property type="entry name" value="PDZ_RapGEF2_RapGEF6-like"/>
    <property type="match status" value="1"/>
</dbReference>
<feature type="region of interest" description="Disordered" evidence="4">
    <location>
        <begin position="1052"/>
        <end position="1093"/>
    </location>
</feature>
<dbReference type="Gene3D" id="2.60.120.10">
    <property type="entry name" value="Jelly Rolls"/>
    <property type="match status" value="2"/>
</dbReference>
<evidence type="ECO:0000256" key="3">
    <source>
        <dbReference type="PROSITE-ProRule" id="PRU00168"/>
    </source>
</evidence>
<dbReference type="CDD" id="cd01785">
    <property type="entry name" value="RA_PDZ-GEF1"/>
    <property type="match status" value="1"/>
</dbReference>
<reference evidence="10 11" key="1">
    <citation type="submission" date="2022-05" db="EMBL/GenBank/DDBJ databases">
        <authorList>
            <consortium name="Genoscope - CEA"/>
            <person name="William W."/>
        </authorList>
    </citation>
    <scope>NUCLEOTIDE SEQUENCE [LARGE SCALE GENOMIC DNA]</scope>
</reference>
<evidence type="ECO:0000259" key="9">
    <source>
        <dbReference type="PROSITE" id="PS50212"/>
    </source>
</evidence>
<evidence type="ECO:0000256" key="1">
    <source>
        <dbReference type="ARBA" id="ARBA00010829"/>
    </source>
</evidence>
<evidence type="ECO:0000256" key="2">
    <source>
        <dbReference type="ARBA" id="ARBA00022658"/>
    </source>
</evidence>
<dbReference type="Pfam" id="PF00617">
    <property type="entry name" value="RasGEF"/>
    <property type="match status" value="1"/>
</dbReference>
<dbReference type="Pfam" id="PF00618">
    <property type="entry name" value="RasGEF_N"/>
    <property type="match status" value="1"/>
</dbReference>
<feature type="region of interest" description="Disordered" evidence="4">
    <location>
        <begin position="1122"/>
        <end position="1165"/>
    </location>
</feature>
<dbReference type="SUPFAM" id="SSF48366">
    <property type="entry name" value="Ras GEF"/>
    <property type="match status" value="1"/>
</dbReference>
<protein>
    <recommendedName>
        <fullName evidence="12">RA-GEF-1</fullName>
    </recommendedName>
</protein>
<dbReference type="Gene3D" id="1.10.840.10">
    <property type="entry name" value="Ras guanine-nucleotide exchange factors catalytic domain"/>
    <property type="match status" value="1"/>
</dbReference>
<dbReference type="InterPro" id="IPR029071">
    <property type="entry name" value="Ubiquitin-like_domsf"/>
</dbReference>
<dbReference type="SUPFAM" id="SSF50156">
    <property type="entry name" value="PDZ domain-like"/>
    <property type="match status" value="1"/>
</dbReference>
<evidence type="ECO:0000259" key="7">
    <source>
        <dbReference type="PROSITE" id="PS50106"/>
    </source>
</evidence>
<evidence type="ECO:0000259" key="8">
    <source>
        <dbReference type="PROSITE" id="PS50200"/>
    </source>
</evidence>
<feature type="domain" description="Ras-associating" evidence="8">
    <location>
        <begin position="741"/>
        <end position="827"/>
    </location>
</feature>
<dbReference type="PROSITE" id="PS50106">
    <property type="entry name" value="PDZ"/>
    <property type="match status" value="1"/>
</dbReference>
<dbReference type="InterPro" id="IPR000159">
    <property type="entry name" value="RA_dom"/>
</dbReference>
<dbReference type="PROSITE" id="PS50009">
    <property type="entry name" value="RASGEF_CAT"/>
    <property type="match status" value="1"/>
</dbReference>
<comment type="caution">
    <text evidence="10">The sequence shown here is derived from an EMBL/GenBank/DDBJ whole genome shotgun (WGS) entry which is preliminary data.</text>
</comment>
<proteinExistence type="inferred from homology"/>
<dbReference type="InterPro" id="IPR008937">
    <property type="entry name" value="Ras-like_GEF"/>
</dbReference>
<dbReference type="PROSITE" id="PS50200">
    <property type="entry name" value="RA"/>
    <property type="match status" value="1"/>
</dbReference>
<dbReference type="Pfam" id="PF00595">
    <property type="entry name" value="PDZ"/>
    <property type="match status" value="1"/>
</dbReference>
<dbReference type="PROSITE" id="PS50042">
    <property type="entry name" value="CNMP_BINDING_3"/>
    <property type="match status" value="1"/>
</dbReference>
<evidence type="ECO:0000313" key="10">
    <source>
        <dbReference type="EMBL" id="CAH3146969.1"/>
    </source>
</evidence>
<dbReference type="InterPro" id="IPR018490">
    <property type="entry name" value="cNMP-bd_dom_sf"/>
</dbReference>
<dbReference type="SMART" id="SM00147">
    <property type="entry name" value="RasGEF"/>
    <property type="match status" value="1"/>
</dbReference>
<dbReference type="InterPro" id="IPR000595">
    <property type="entry name" value="cNMP-bd_dom"/>
</dbReference>
<dbReference type="Gene3D" id="1.20.870.10">
    <property type="entry name" value="Son of sevenless (SoS) protein Chain: S domain 1"/>
    <property type="match status" value="1"/>
</dbReference>
<dbReference type="SMART" id="SM00100">
    <property type="entry name" value="cNMP"/>
    <property type="match status" value="1"/>
</dbReference>
<gene>
    <name evidence="10" type="ORF">PEVE_00044142</name>
</gene>
<keyword evidence="11" id="KW-1185">Reference proteome</keyword>
<keyword evidence="2 3" id="KW-0344">Guanine-nucleotide releasing factor</keyword>
<feature type="domain" description="PDZ" evidence="7">
    <location>
        <begin position="517"/>
        <end position="588"/>
    </location>
</feature>
<feature type="compositionally biased region" description="Polar residues" evidence="4">
    <location>
        <begin position="1130"/>
        <end position="1147"/>
    </location>
</feature>
<dbReference type="PROSITE" id="PS50212">
    <property type="entry name" value="RASGEF_NTER"/>
    <property type="match status" value="1"/>
</dbReference>
<comment type="similarity">
    <text evidence="1">Belongs to the RAPGEF2 family.</text>
</comment>
<dbReference type="PANTHER" id="PTHR23113">
    <property type="entry name" value="GUANINE NUCLEOTIDE EXCHANGE FACTOR"/>
    <property type="match status" value="1"/>
</dbReference>
<dbReference type="PANTHER" id="PTHR23113:SF249">
    <property type="entry name" value="RAP GUANINE NUCLEOTIDE EXCHANGE FACTOR 6"/>
    <property type="match status" value="1"/>
</dbReference>
<evidence type="ECO:0000259" key="6">
    <source>
        <dbReference type="PROSITE" id="PS50042"/>
    </source>
</evidence>
<organism evidence="10 11">
    <name type="scientific">Porites evermanni</name>
    <dbReference type="NCBI Taxonomy" id="104178"/>
    <lineage>
        <taxon>Eukaryota</taxon>
        <taxon>Metazoa</taxon>
        <taxon>Cnidaria</taxon>
        <taxon>Anthozoa</taxon>
        <taxon>Hexacorallia</taxon>
        <taxon>Scleractinia</taxon>
        <taxon>Fungiina</taxon>
        <taxon>Poritidae</taxon>
        <taxon>Porites</taxon>
    </lineage>
</organism>
<evidence type="ECO:0008006" key="12">
    <source>
        <dbReference type="Google" id="ProtNLM"/>
    </source>
</evidence>
<name>A0ABN8PR41_9CNID</name>
<sequence>MAFCENLNNNSKFINCLRKSVPHRTNEDVETIFRYLCGMQAVAGLPESSVRSVTMSETARYVAEDSNYLLYVEDDLANCWYILLSGCVFLDGCMYLPGSSFGKQPLGANGKRGTDCLVLEYSEMIVIDFPNSDLFQPFQRHSYSKNDLERLLALETQDFRIGGPIPDDEQLPMELQHVKEIILRSDKNMQRSASVEDSSSTNNLELDLTGLVESIVDSDEEDEEEESLSSRESLLVRDVVRDCLEKEPADRTESDIQALLDFMQHLPAFANMTMNVRQELCAVMVFAVVDKAGSIVMENEEELDSWCVILNGSVEILVDGEEPLTLHLGDSFGVEPTLKKMRHKGIMKTRVDDCQFVCVAQADYYRILTQGERSIQCIEEGGQVVMVTEFRKTDGGSRQGQVVIKATPQKLISHVVEEHSAIDPTFVEDLLLTFKTFLDRPSEICSQLLNWFLERRFRDKVTRAMLLWVNNHYGDFEGDPVMEGYLETFEKGLEQQQMSGQLGLLNIACAAKAKARRITMDRSSRDMPLGFTIAGGKESGFGIFISKVEEDSKAAEVGLRRGDRILEVNGTNFENITYVKAREVLSSATHVSFLVKRNMPAFKEMLTAPHGKDNLKLTQSKDIVQRSSSDCSERQRTLQSRLSVPEISSDPSKKSIQHLHPSNKTEKVKKALNRLSALGTLSRNSKLISKSERDLLSVNHDTSDDLHTMARLAVKNKRATLPRGFGSTECIYASDQSSDMPDKVIKVYKADQTCKYFMVFKETTAREVVNRAVDAFGIPDHPRNYSLCEITVEDGGLIKQRRLPDMLPNLPDRIHLNGRYYLKNNEVSGPLLPDEAAQELAKESSFSLLQLKPRDLAKEITLQDFEIFRSIDPREYIYKLWNFGPKLTENLRKFSEIVNKEMFWVVTEICNESNLVKRMKIIKAFIKIARHCKECKNYNSLFAIVSGLGHSAVQRLKNTWDRLPTKHSKAFEDLQGLMDPSRNMSKYRNLLNGEHGEPPLIPFFPVITKDLTFIHLGNDSIVDGLVNFEKLRLIAREVRQISKFNSIPYDPDTMFEDDSNSQGGPGNQKLVGMVTGSGRRSLRDQNPKRMYEESMMSRRVQQYLSNLTIIEDEEKLREMSNICEPPQGSAPPSVQTRRKNSPSSSPVASKKDRKGSKPNELTVPSPLALKKELIASDRISVSSTASSSSFPEVQSPKILPEEDIHVFPENDRTSLPEDTVHMQELRRLHYNDDHRRPHYRHPPGVEVIRPVHYSESAENLPYSPTHPTAPQEHPYHPGVTYQYGGYHHYPVDQYRRVDYVDSYDGESLYAYESLVYRKRVKSRQSDIVLGLKSFLQSCIPLRRNRYFKSKAFCAACKLAEKKKRFFCSLPVKP</sequence>
<dbReference type="CDD" id="cd00038">
    <property type="entry name" value="CAP_ED"/>
    <property type="match status" value="1"/>
</dbReference>